<dbReference type="Pfam" id="PF12487">
    <property type="entry name" value="DUF3703"/>
    <property type="match status" value="1"/>
</dbReference>
<dbReference type="RefSeq" id="WP_377240071.1">
    <property type="nucleotide sequence ID" value="NZ_JBHLXP010000001.1"/>
</dbReference>
<keyword evidence="2" id="KW-1185">Reference proteome</keyword>
<proteinExistence type="predicted"/>
<dbReference type="Proteomes" id="UP001589813">
    <property type="component" value="Unassembled WGS sequence"/>
</dbReference>
<accession>A0ABV6BAN7</accession>
<comment type="caution">
    <text evidence="1">The sequence shown here is derived from an EMBL/GenBank/DDBJ whole genome shotgun (WGS) entry which is preliminary data.</text>
</comment>
<dbReference type="EMBL" id="JBHLXP010000001">
    <property type="protein sequence ID" value="MFC0047122.1"/>
    <property type="molecule type" value="Genomic_DNA"/>
</dbReference>
<evidence type="ECO:0000313" key="1">
    <source>
        <dbReference type="EMBL" id="MFC0047122.1"/>
    </source>
</evidence>
<sequence length="116" mass="13331">MEPKVLLAYFEYLALADQARKPKDYERSFTYLEYAHILGQQDVLCHLQMLWLALCTADWRELAGLSYRLLLTPFGHLFNRLPLGNTGRSNACAFKPMAIPEELREILALVGKKQDS</sequence>
<organism evidence="1 2">
    <name type="scientific">Rheinheimera tilapiae</name>
    <dbReference type="NCBI Taxonomy" id="875043"/>
    <lineage>
        <taxon>Bacteria</taxon>
        <taxon>Pseudomonadati</taxon>
        <taxon>Pseudomonadota</taxon>
        <taxon>Gammaproteobacteria</taxon>
        <taxon>Chromatiales</taxon>
        <taxon>Chromatiaceae</taxon>
        <taxon>Rheinheimera</taxon>
    </lineage>
</organism>
<protein>
    <submittedName>
        <fullName evidence="1">DUF3703 domain-containing protein</fullName>
    </submittedName>
</protein>
<dbReference type="InterPro" id="IPR022172">
    <property type="entry name" value="DUF3703"/>
</dbReference>
<reference evidence="1 2" key="1">
    <citation type="submission" date="2024-09" db="EMBL/GenBank/DDBJ databases">
        <authorList>
            <person name="Sun Q."/>
            <person name="Mori K."/>
        </authorList>
    </citation>
    <scope>NUCLEOTIDE SEQUENCE [LARGE SCALE GENOMIC DNA]</scope>
    <source>
        <strain evidence="1 2">KCTC 23315</strain>
    </source>
</reference>
<evidence type="ECO:0000313" key="2">
    <source>
        <dbReference type="Proteomes" id="UP001589813"/>
    </source>
</evidence>
<gene>
    <name evidence="1" type="ORF">ACFFJP_02320</name>
</gene>
<name>A0ABV6BAN7_9GAMM</name>